<comment type="caution">
    <text evidence="3">The sequence shown here is derived from an EMBL/GenBank/DDBJ whole genome shotgun (WGS) entry which is preliminary data.</text>
</comment>
<evidence type="ECO:0000256" key="1">
    <source>
        <dbReference type="SAM" id="SignalP"/>
    </source>
</evidence>
<name>A0A538T5J7_UNCEI</name>
<feature type="signal peptide" evidence="1">
    <location>
        <begin position="1"/>
        <end position="50"/>
    </location>
</feature>
<feature type="chain" id="PRO_5021813472" evidence="1">
    <location>
        <begin position="51"/>
        <end position="414"/>
    </location>
</feature>
<dbReference type="InterPro" id="IPR011041">
    <property type="entry name" value="Quinoprot_gluc/sorb_DH_b-prop"/>
</dbReference>
<organism evidence="3 4">
    <name type="scientific">Eiseniibacteriota bacterium</name>
    <dbReference type="NCBI Taxonomy" id="2212470"/>
    <lineage>
        <taxon>Bacteria</taxon>
        <taxon>Candidatus Eiseniibacteriota</taxon>
    </lineage>
</organism>
<dbReference type="AlphaFoldDB" id="A0A538T5J7"/>
<accession>A0A538T5J7</accession>
<dbReference type="Proteomes" id="UP000317716">
    <property type="component" value="Unassembled WGS sequence"/>
</dbReference>
<dbReference type="Pfam" id="PF07995">
    <property type="entry name" value="GSDH"/>
    <property type="match status" value="1"/>
</dbReference>
<feature type="domain" description="Glucose/Sorbosone dehydrogenase" evidence="2">
    <location>
        <begin position="69"/>
        <end position="399"/>
    </location>
</feature>
<dbReference type="PANTHER" id="PTHR19328:SF75">
    <property type="entry name" value="ALDOSE SUGAR DEHYDROGENASE YLII"/>
    <property type="match status" value="1"/>
</dbReference>
<proteinExistence type="predicted"/>
<dbReference type="EMBL" id="VBOS01000063">
    <property type="protein sequence ID" value="TMQ58911.1"/>
    <property type="molecule type" value="Genomic_DNA"/>
</dbReference>
<reference evidence="3 4" key="1">
    <citation type="journal article" date="2019" name="Nat. Microbiol.">
        <title>Mediterranean grassland soil C-N compound turnover is dependent on rainfall and depth, and is mediated by genomically divergent microorganisms.</title>
        <authorList>
            <person name="Diamond S."/>
            <person name="Andeer P.F."/>
            <person name="Li Z."/>
            <person name="Crits-Christoph A."/>
            <person name="Burstein D."/>
            <person name="Anantharaman K."/>
            <person name="Lane K.R."/>
            <person name="Thomas B.C."/>
            <person name="Pan C."/>
            <person name="Northen T.R."/>
            <person name="Banfield J.F."/>
        </authorList>
    </citation>
    <scope>NUCLEOTIDE SEQUENCE [LARGE SCALE GENOMIC DNA]</scope>
    <source>
        <strain evidence="3">WS_2</strain>
    </source>
</reference>
<keyword evidence="1" id="KW-0732">Signal</keyword>
<dbReference type="Gene3D" id="2.120.10.30">
    <property type="entry name" value="TolB, C-terminal domain"/>
    <property type="match status" value="1"/>
</dbReference>
<dbReference type="SUPFAM" id="SSF50952">
    <property type="entry name" value="Soluble quinoprotein glucose dehydrogenase"/>
    <property type="match status" value="1"/>
</dbReference>
<evidence type="ECO:0000313" key="3">
    <source>
        <dbReference type="EMBL" id="TMQ58911.1"/>
    </source>
</evidence>
<evidence type="ECO:0000313" key="4">
    <source>
        <dbReference type="Proteomes" id="UP000317716"/>
    </source>
</evidence>
<protein>
    <submittedName>
        <fullName evidence="3">PQQ-dependent sugar dehydrogenase</fullName>
    </submittedName>
</protein>
<evidence type="ECO:0000259" key="2">
    <source>
        <dbReference type="Pfam" id="PF07995"/>
    </source>
</evidence>
<dbReference type="InterPro" id="IPR011042">
    <property type="entry name" value="6-blade_b-propeller_TolB-like"/>
</dbReference>
<dbReference type="PANTHER" id="PTHR19328">
    <property type="entry name" value="HEDGEHOG-INTERACTING PROTEIN"/>
    <property type="match status" value="1"/>
</dbReference>
<dbReference type="InterPro" id="IPR012938">
    <property type="entry name" value="Glc/Sorbosone_DH"/>
</dbReference>
<gene>
    <name evidence="3" type="ORF">E6K72_02085</name>
</gene>
<sequence length="414" mass="44596">MRADAAGAAAPSTWGAAARRAVPGARSSRAPASAFALAALIALAGAPAQAAPRPRPATGLVLQPVVSGLESPVHLASPPGDSRLFIVEQRGVIRVLENGALLPVPFLDITDRVGDGGERGLLSVAFHPRYATNGWFFVNFTDKRGDTHVERYHVSGDRNRADPASARLVLHVSQPYANHNGGHILFGPDSMLYIGMGDGGSGGDPHGNGQNRGTLLGKLLRIDVDHGDPYAIPADNPFARERDMRPEIWAWGLRNPWRLCFDRAAGMLYIADVGQNDWEEVDAVPARTPGLNYGWNVMEAAHCFRRSSCDRRGLTLPVLEYGHDQGCSITGGLVYRGRRIPAIAGCYFFSDYCSGWIRSVRIANGAATDLTEWRLPKVPSVTSFGEDGEGEIYVLSQNGSVWRIAPSADVAPQR</sequence>